<gene>
    <name evidence="4" type="primary">LOC105057931</name>
</gene>
<dbReference type="Proteomes" id="UP000504607">
    <property type="component" value="Chromosome 1"/>
</dbReference>
<feature type="signal peptide" evidence="2">
    <location>
        <begin position="1"/>
        <end position="20"/>
    </location>
</feature>
<dbReference type="KEGG" id="egu:105057931"/>
<sequence>MVALWLLWKSNVCVLFVVTGDELATTTINLDSDGFLLNAINMSLFKRLNLAWRILFPTPRARRKSNAKIAKQRLKMILFSDRCAVSDEVKQKIVSNIVQALSEFVEIDSQDKVQLSFSTDSDLGSVYSVAIPVRRVKPEYQESDKDLRAMTSIEYKNSGEASDSFDVQFDFFIPNEK</sequence>
<evidence type="ECO:0000313" key="4">
    <source>
        <dbReference type="RefSeq" id="XP_029124340.1"/>
    </source>
</evidence>
<protein>
    <submittedName>
        <fullName evidence="4">LOW QUALITY PROTEIN: cell division topological specificity factor homolog, chloroplastic</fullName>
    </submittedName>
</protein>
<dbReference type="OrthoDB" id="1606438at2759"/>
<name>A0A8N4FBC4_ELAGV</name>
<evidence type="ECO:0000256" key="1">
    <source>
        <dbReference type="ARBA" id="ARBA00008168"/>
    </source>
</evidence>
<reference evidence="4" key="1">
    <citation type="submission" date="2025-08" db="UniProtKB">
        <authorList>
            <consortium name="RefSeq"/>
        </authorList>
    </citation>
    <scope>IDENTIFICATION</scope>
</reference>
<keyword evidence="3" id="KW-1185">Reference proteome</keyword>
<dbReference type="Pfam" id="PF03776">
    <property type="entry name" value="MinE"/>
    <property type="match status" value="1"/>
</dbReference>
<comment type="similarity">
    <text evidence="1">Belongs to the MinE family.</text>
</comment>
<keyword evidence="4" id="KW-0132">Cell division</keyword>
<dbReference type="PANTHER" id="PTHR33404:SF2">
    <property type="entry name" value="CELL DIVISION TOPOLOGICAL SPECIFICITY FACTOR HOMOLOG, CHLOROPLASTIC"/>
    <property type="match status" value="1"/>
</dbReference>
<dbReference type="Gene3D" id="3.30.1070.10">
    <property type="entry name" value="Cell division topological specificity factor MinE"/>
    <property type="match status" value="1"/>
</dbReference>
<proteinExistence type="inferred from homology"/>
<evidence type="ECO:0000313" key="3">
    <source>
        <dbReference type="Proteomes" id="UP000504607"/>
    </source>
</evidence>
<dbReference type="InterPro" id="IPR036707">
    <property type="entry name" value="MinE_sf"/>
</dbReference>
<dbReference type="RefSeq" id="XP_029124340.1">
    <property type="nucleotide sequence ID" value="XM_029268507.1"/>
</dbReference>
<dbReference type="AlphaFoldDB" id="A0A8N4FBC4"/>
<dbReference type="PANTHER" id="PTHR33404">
    <property type="entry name" value="CELL DIVISION TOPOLOGICAL SPECIFICITY FACTOR HOMOLOG, CHLOROPLASTIC"/>
    <property type="match status" value="1"/>
</dbReference>
<dbReference type="GO" id="GO:0010020">
    <property type="term" value="P:chloroplast fission"/>
    <property type="evidence" value="ECO:0007669"/>
    <property type="project" value="TreeGrafter"/>
</dbReference>
<feature type="chain" id="PRO_5035467668" evidence="2">
    <location>
        <begin position="21"/>
        <end position="177"/>
    </location>
</feature>
<evidence type="ECO:0000256" key="2">
    <source>
        <dbReference type="SAM" id="SignalP"/>
    </source>
</evidence>
<dbReference type="InterPro" id="IPR005527">
    <property type="entry name" value="MinE"/>
</dbReference>
<accession>A0A8N4FBC4</accession>
<dbReference type="GO" id="GO:0051301">
    <property type="term" value="P:cell division"/>
    <property type="evidence" value="ECO:0007669"/>
    <property type="project" value="UniProtKB-KW"/>
</dbReference>
<keyword evidence="2" id="KW-0732">Signal</keyword>
<keyword evidence="4" id="KW-0131">Cell cycle</keyword>
<organism evidence="3 4">
    <name type="scientific">Elaeis guineensis var. tenera</name>
    <name type="common">Oil palm</name>
    <dbReference type="NCBI Taxonomy" id="51953"/>
    <lineage>
        <taxon>Eukaryota</taxon>
        <taxon>Viridiplantae</taxon>
        <taxon>Streptophyta</taxon>
        <taxon>Embryophyta</taxon>
        <taxon>Tracheophyta</taxon>
        <taxon>Spermatophyta</taxon>
        <taxon>Magnoliopsida</taxon>
        <taxon>Liliopsida</taxon>
        <taxon>Arecaceae</taxon>
        <taxon>Arecoideae</taxon>
        <taxon>Cocoseae</taxon>
        <taxon>Elaeidinae</taxon>
        <taxon>Elaeis</taxon>
    </lineage>
</organism>